<dbReference type="SMART" id="SM00842">
    <property type="entry name" value="FtsA"/>
    <property type="match status" value="1"/>
</dbReference>
<comment type="similarity">
    <text evidence="5 6">Belongs to the FtsA/MreB family.</text>
</comment>
<dbReference type="RefSeq" id="WP_189045927.1">
    <property type="nucleotide sequence ID" value="NZ_BMJQ01000005.1"/>
</dbReference>
<dbReference type="HAMAP" id="MF_02033">
    <property type="entry name" value="FtsA"/>
    <property type="match status" value="1"/>
</dbReference>
<comment type="subcellular location">
    <subcellularLocation>
        <location evidence="5">Cell membrane</location>
        <topology evidence="5">Peripheral membrane protein</topology>
        <orientation evidence="5">Cytoplasmic side</orientation>
    </subcellularLocation>
    <text evidence="5">Localizes to the Z ring in an FtsZ-dependent manner. Targeted to the membrane through a conserved C-terminal amphipathic helix.</text>
</comment>
<comment type="caution">
    <text evidence="8">The sequence shown here is derived from an EMBL/GenBank/DDBJ whole genome shotgun (WGS) entry which is preliminary data.</text>
</comment>
<keyword evidence="3 5" id="KW-0472">Membrane</keyword>
<dbReference type="SUPFAM" id="SSF53067">
    <property type="entry name" value="Actin-like ATPase domain"/>
    <property type="match status" value="2"/>
</dbReference>
<dbReference type="PANTHER" id="PTHR32432">
    <property type="entry name" value="CELL DIVISION PROTEIN FTSA-RELATED"/>
    <property type="match status" value="1"/>
</dbReference>
<dbReference type="InterPro" id="IPR003494">
    <property type="entry name" value="SHS2_FtsA"/>
</dbReference>
<evidence type="ECO:0000313" key="8">
    <source>
        <dbReference type="EMBL" id="GGF17424.1"/>
    </source>
</evidence>
<reference evidence="8" key="1">
    <citation type="journal article" date="2014" name="Int. J. Syst. Evol. Microbiol.">
        <title>Complete genome sequence of Corynebacterium casei LMG S-19264T (=DSM 44701T), isolated from a smear-ripened cheese.</title>
        <authorList>
            <consortium name="US DOE Joint Genome Institute (JGI-PGF)"/>
            <person name="Walter F."/>
            <person name="Albersmeier A."/>
            <person name="Kalinowski J."/>
            <person name="Ruckert C."/>
        </authorList>
    </citation>
    <scope>NUCLEOTIDE SEQUENCE</scope>
    <source>
        <strain evidence="8">CGMCC 1.15725</strain>
    </source>
</reference>
<evidence type="ECO:0000256" key="2">
    <source>
        <dbReference type="ARBA" id="ARBA00022618"/>
    </source>
</evidence>
<evidence type="ECO:0000313" key="9">
    <source>
        <dbReference type="Proteomes" id="UP000646365"/>
    </source>
</evidence>
<comment type="subunit">
    <text evidence="5">Self-interacts. Interacts with FtsZ.</text>
</comment>
<keyword evidence="9" id="KW-1185">Reference proteome</keyword>
<accession>A0A8J2YUC9</accession>
<evidence type="ECO:0000256" key="4">
    <source>
        <dbReference type="ARBA" id="ARBA00023306"/>
    </source>
</evidence>
<dbReference type="PANTHER" id="PTHR32432:SF4">
    <property type="entry name" value="CELL DIVISION PROTEIN FTSA"/>
    <property type="match status" value="1"/>
</dbReference>
<organism evidence="8 9">
    <name type="scientific">Aliidongia dinghuensis</name>
    <dbReference type="NCBI Taxonomy" id="1867774"/>
    <lineage>
        <taxon>Bacteria</taxon>
        <taxon>Pseudomonadati</taxon>
        <taxon>Pseudomonadota</taxon>
        <taxon>Alphaproteobacteria</taxon>
        <taxon>Rhodospirillales</taxon>
        <taxon>Dongiaceae</taxon>
        <taxon>Aliidongia</taxon>
    </lineage>
</organism>
<dbReference type="Proteomes" id="UP000646365">
    <property type="component" value="Unassembled WGS sequence"/>
</dbReference>
<dbReference type="InterPro" id="IPR043129">
    <property type="entry name" value="ATPase_NBD"/>
</dbReference>
<keyword evidence="2 5" id="KW-0132">Cell division</keyword>
<dbReference type="CDD" id="cd24048">
    <property type="entry name" value="ASKHA_NBD_FtsA"/>
    <property type="match status" value="1"/>
</dbReference>
<dbReference type="GO" id="GO:0009898">
    <property type="term" value="C:cytoplasmic side of plasma membrane"/>
    <property type="evidence" value="ECO:0007669"/>
    <property type="project" value="UniProtKB-UniRule"/>
</dbReference>
<keyword evidence="4 5" id="KW-0131">Cell cycle</keyword>
<dbReference type="GO" id="GO:0043093">
    <property type="term" value="P:FtsZ-dependent cytokinesis"/>
    <property type="evidence" value="ECO:0007669"/>
    <property type="project" value="UniProtKB-UniRule"/>
</dbReference>
<dbReference type="InterPro" id="IPR050696">
    <property type="entry name" value="FtsA/MreB"/>
</dbReference>
<protein>
    <recommendedName>
        <fullName evidence="5 6">Cell division protein FtsA</fullName>
    </recommendedName>
</protein>
<evidence type="ECO:0000259" key="7">
    <source>
        <dbReference type="SMART" id="SM00842"/>
    </source>
</evidence>
<name>A0A8J2YUC9_9PROT</name>
<dbReference type="PIRSF" id="PIRSF003101">
    <property type="entry name" value="FtsA"/>
    <property type="match status" value="1"/>
</dbReference>
<evidence type="ECO:0000256" key="3">
    <source>
        <dbReference type="ARBA" id="ARBA00023136"/>
    </source>
</evidence>
<dbReference type="AlphaFoldDB" id="A0A8J2YUC9"/>
<evidence type="ECO:0000256" key="1">
    <source>
        <dbReference type="ARBA" id="ARBA00022475"/>
    </source>
</evidence>
<reference evidence="8" key="2">
    <citation type="submission" date="2020-09" db="EMBL/GenBank/DDBJ databases">
        <authorList>
            <person name="Sun Q."/>
            <person name="Zhou Y."/>
        </authorList>
    </citation>
    <scope>NUCLEOTIDE SEQUENCE</scope>
    <source>
        <strain evidence="8">CGMCC 1.15725</strain>
    </source>
</reference>
<dbReference type="Pfam" id="PF02491">
    <property type="entry name" value="SHS2_FTSA"/>
    <property type="match status" value="1"/>
</dbReference>
<sequence length="417" mass="43732">MSKAASRPRGTLIAAVDIGTTKVCSFIARRETGGPRVLGIGHQVSRGVRAGQIVDLDAAATSMLNAVHAAEQMAGETITQVIVNLSGGFPASRIVPIEISIGGREIGDADMKRVLNQGHAYREPTDRQIIHSIPVGFSIDGSRGIRDPRGMMGDRLGVNMHVVSAGSAAVRNMMAAVGRCHLEVAGMVVSPYAAGLAALVDDEMELGVTVIDMGGGTTSIAVFYDGSIVYADTVPVGGVHVTNDIARGLSTPISHAERMKTLYGSAIPSPADERETISVPVVGEEEDGHTNHVPKSHLIAIITPRLEETFELVRNRLETSGFDKLAGRQVVLTGGAAQLPGTRELAGMILDKQVRVGKPTRISGLAESTGGPAFATTAGLLHFAASERAETRGRDPNAPDQPKGVLGRIGGWLKENL</sequence>
<keyword evidence="1 5" id="KW-1003">Cell membrane</keyword>
<evidence type="ECO:0000256" key="5">
    <source>
        <dbReference type="HAMAP-Rule" id="MF_02033"/>
    </source>
</evidence>
<dbReference type="InterPro" id="IPR020823">
    <property type="entry name" value="Cell_div_FtsA"/>
</dbReference>
<dbReference type="NCBIfam" id="TIGR01174">
    <property type="entry name" value="ftsA"/>
    <property type="match status" value="1"/>
</dbReference>
<dbReference type="Pfam" id="PF14450">
    <property type="entry name" value="FtsA"/>
    <property type="match status" value="1"/>
</dbReference>
<dbReference type="Gene3D" id="3.30.420.40">
    <property type="match status" value="2"/>
</dbReference>
<evidence type="ECO:0000256" key="6">
    <source>
        <dbReference type="PIRNR" id="PIRNR003101"/>
    </source>
</evidence>
<dbReference type="EMBL" id="BMJQ01000005">
    <property type="protein sequence ID" value="GGF17424.1"/>
    <property type="molecule type" value="Genomic_DNA"/>
</dbReference>
<comment type="function">
    <text evidence="5 6">Cell division protein that is involved in the assembly of the Z ring. May serve as a membrane anchor for the Z ring.</text>
</comment>
<proteinExistence type="inferred from homology"/>
<feature type="domain" description="SHS2" evidence="7">
    <location>
        <begin position="13"/>
        <end position="198"/>
    </location>
</feature>
<gene>
    <name evidence="5 8" type="primary">ftsA</name>
    <name evidence="8" type="ORF">GCM10011611_24060</name>
</gene>
<dbReference type="GO" id="GO:0032153">
    <property type="term" value="C:cell division site"/>
    <property type="evidence" value="ECO:0007669"/>
    <property type="project" value="UniProtKB-UniRule"/>
</dbReference>